<feature type="domain" description="Integrase catalytic" evidence="1">
    <location>
        <begin position="1"/>
        <end position="160"/>
    </location>
</feature>
<dbReference type="Pfam" id="PF17906">
    <property type="entry name" value="HTH_48"/>
    <property type="match status" value="1"/>
</dbReference>
<dbReference type="InterPro" id="IPR012337">
    <property type="entry name" value="RNaseH-like_sf"/>
</dbReference>
<proteinExistence type="predicted"/>
<sequence length="365" mass="42043">MDTAVKKTKDLICRDYYIPNLEVPYFQLRSLYYSFTKFCWLYPTKSTTAKDAITKLSLQSITFGNPTQIISDRGAAFTSTDFQKYCEDEGILHLKITTGLPRANGQIERMNSIIVPVLAKMSMEDPTKWYKYVGKVQQILNSTFNRSINSTPFEVLIGTEMHSKEDIRIKELLEQEVVSKFDHQRTEARREAKLSISKLQEENKKTYNLRRKPACQYNFGDIVAIKRTQLGGGLKLRPKYFGPYRIAKVKPHNTYDVVKISEVEGPKQTTTCAEFIKPWPEEEDDGFEANPMQEASFHNMDPPLYLHKKGLSGQEIHNDMLNVLSESAPSYATVQNWVAEFKRGRTTIKIEACRGRPKKQQQQEL</sequence>
<dbReference type="VEuPathDB" id="VectorBase:MDOMA2_018253"/>
<gene>
    <name evidence="2" type="primary">105262331</name>
</gene>
<dbReference type="SUPFAM" id="SSF53098">
    <property type="entry name" value="Ribonuclease H-like"/>
    <property type="match status" value="1"/>
</dbReference>
<dbReference type="InterPro" id="IPR001584">
    <property type="entry name" value="Integrase_cat-core"/>
</dbReference>
<dbReference type="GO" id="GO:0003676">
    <property type="term" value="F:nucleic acid binding"/>
    <property type="evidence" value="ECO:0007669"/>
    <property type="project" value="InterPro"/>
</dbReference>
<dbReference type="AlphaFoldDB" id="A0A1I8MGU9"/>
<reference evidence="2" key="1">
    <citation type="submission" date="2020-05" db="UniProtKB">
        <authorList>
            <consortium name="EnsemblMetazoa"/>
        </authorList>
    </citation>
    <scope>IDENTIFICATION</scope>
    <source>
        <strain evidence="2">Aabys</strain>
    </source>
</reference>
<organism evidence="2">
    <name type="scientific">Musca domestica</name>
    <name type="common">House fly</name>
    <dbReference type="NCBI Taxonomy" id="7370"/>
    <lineage>
        <taxon>Eukaryota</taxon>
        <taxon>Metazoa</taxon>
        <taxon>Ecdysozoa</taxon>
        <taxon>Arthropoda</taxon>
        <taxon>Hexapoda</taxon>
        <taxon>Insecta</taxon>
        <taxon>Pterygota</taxon>
        <taxon>Neoptera</taxon>
        <taxon>Endopterygota</taxon>
        <taxon>Diptera</taxon>
        <taxon>Brachycera</taxon>
        <taxon>Muscomorpha</taxon>
        <taxon>Muscoidea</taxon>
        <taxon>Muscidae</taxon>
        <taxon>Musca</taxon>
    </lineage>
</organism>
<dbReference type="PANTHER" id="PTHR37984:SF5">
    <property type="entry name" value="PROTEIN NYNRIN-LIKE"/>
    <property type="match status" value="1"/>
</dbReference>
<name>A0A1I8MGU9_MUSDO</name>
<dbReference type="STRING" id="7370.A0A1I8MGU9"/>
<dbReference type="PROSITE" id="PS50994">
    <property type="entry name" value="INTEGRASE"/>
    <property type="match status" value="1"/>
</dbReference>
<evidence type="ECO:0000313" key="2">
    <source>
        <dbReference type="EnsemblMetazoa" id="MDOA004754-PB"/>
    </source>
</evidence>
<protein>
    <recommendedName>
        <fullName evidence="1">Integrase catalytic domain-containing protein</fullName>
    </recommendedName>
</protein>
<evidence type="ECO:0000259" key="1">
    <source>
        <dbReference type="PROSITE" id="PS50994"/>
    </source>
</evidence>
<accession>A0A1I8MGU9</accession>
<dbReference type="InterPro" id="IPR036397">
    <property type="entry name" value="RNaseH_sf"/>
</dbReference>
<dbReference type="InterPro" id="IPR041426">
    <property type="entry name" value="Mos1_HTH"/>
</dbReference>
<dbReference type="EnsemblMetazoa" id="MDOA004754-RB">
    <property type="protein sequence ID" value="MDOA004754-PB"/>
    <property type="gene ID" value="MDOA004754"/>
</dbReference>
<dbReference type="PANTHER" id="PTHR37984">
    <property type="entry name" value="PROTEIN CBG26694"/>
    <property type="match status" value="1"/>
</dbReference>
<dbReference type="Gene3D" id="3.30.420.10">
    <property type="entry name" value="Ribonuclease H-like superfamily/Ribonuclease H"/>
    <property type="match status" value="1"/>
</dbReference>
<dbReference type="GO" id="GO:0015074">
    <property type="term" value="P:DNA integration"/>
    <property type="evidence" value="ECO:0007669"/>
    <property type="project" value="InterPro"/>
</dbReference>
<dbReference type="VEuPathDB" id="VectorBase:MDOA004754"/>
<dbReference type="InterPro" id="IPR050951">
    <property type="entry name" value="Retrovirus_Pol_polyprotein"/>
</dbReference>